<keyword evidence="3" id="KW-1185">Reference proteome</keyword>
<evidence type="ECO:0000259" key="1">
    <source>
        <dbReference type="PROSITE" id="PS51186"/>
    </source>
</evidence>
<dbReference type="PANTHER" id="PTHR39173:SF1">
    <property type="entry name" value="ACETYLTRANSFERASE"/>
    <property type="match status" value="1"/>
</dbReference>
<dbReference type="RefSeq" id="WP_285663752.1">
    <property type="nucleotide sequence ID" value="NZ_BSTX01000002.1"/>
</dbReference>
<evidence type="ECO:0000313" key="2">
    <source>
        <dbReference type="EMBL" id="GLZ78602.1"/>
    </source>
</evidence>
<reference evidence="2" key="1">
    <citation type="submission" date="2023-03" db="EMBL/GenBank/DDBJ databases">
        <title>Actinorhabdospora filicis NBRC 111898.</title>
        <authorList>
            <person name="Ichikawa N."/>
            <person name="Sato H."/>
            <person name="Tonouchi N."/>
        </authorList>
    </citation>
    <scope>NUCLEOTIDE SEQUENCE</scope>
    <source>
        <strain evidence="2">NBRC 111898</strain>
    </source>
</reference>
<dbReference type="PANTHER" id="PTHR39173">
    <property type="entry name" value="ACETYLTRANSFERASE"/>
    <property type="match status" value="1"/>
</dbReference>
<organism evidence="2 3">
    <name type="scientific">Actinorhabdospora filicis</name>
    <dbReference type="NCBI Taxonomy" id="1785913"/>
    <lineage>
        <taxon>Bacteria</taxon>
        <taxon>Bacillati</taxon>
        <taxon>Actinomycetota</taxon>
        <taxon>Actinomycetes</taxon>
        <taxon>Micromonosporales</taxon>
        <taxon>Micromonosporaceae</taxon>
        <taxon>Actinorhabdospora</taxon>
    </lineage>
</organism>
<gene>
    <name evidence="2" type="ORF">Afil01_34090</name>
</gene>
<dbReference type="PROSITE" id="PS51186">
    <property type="entry name" value="GNAT"/>
    <property type="match status" value="1"/>
</dbReference>
<dbReference type="Pfam" id="PF13302">
    <property type="entry name" value="Acetyltransf_3"/>
    <property type="match status" value="1"/>
</dbReference>
<dbReference type="InterPro" id="IPR000182">
    <property type="entry name" value="GNAT_dom"/>
</dbReference>
<dbReference type="AlphaFoldDB" id="A0A9W6SMP7"/>
<sequence length="179" mass="19697">MSVLITPNASVHASFLTAMKEFQAEGRGTEHDNSLVGEEIQEYGETWHDPAVFTEYLAWLNGQADPANVPEGWVPCRSLWWTDGEEYLGRITLRTPLPEKIRRQVGHVGYDVRPSARRRGHATAMLAALLPVAAEAGLTEVTIICAEDNLGSIGTIEANGGLLEATLHGRLHYLVPTRR</sequence>
<proteinExistence type="predicted"/>
<evidence type="ECO:0000313" key="3">
    <source>
        <dbReference type="Proteomes" id="UP001165079"/>
    </source>
</evidence>
<feature type="domain" description="N-acetyltransferase" evidence="1">
    <location>
        <begin position="38"/>
        <end position="179"/>
    </location>
</feature>
<dbReference type="InterPro" id="IPR016181">
    <property type="entry name" value="Acyl_CoA_acyltransferase"/>
</dbReference>
<name>A0A9W6SMP7_9ACTN</name>
<comment type="caution">
    <text evidence="2">The sequence shown here is derived from an EMBL/GenBank/DDBJ whole genome shotgun (WGS) entry which is preliminary data.</text>
</comment>
<protein>
    <recommendedName>
        <fullName evidence="1">N-acetyltransferase domain-containing protein</fullName>
    </recommendedName>
</protein>
<dbReference type="EMBL" id="BSTX01000002">
    <property type="protein sequence ID" value="GLZ78602.1"/>
    <property type="molecule type" value="Genomic_DNA"/>
</dbReference>
<dbReference type="Gene3D" id="3.40.630.30">
    <property type="match status" value="1"/>
</dbReference>
<dbReference type="SUPFAM" id="SSF55729">
    <property type="entry name" value="Acyl-CoA N-acyltransferases (Nat)"/>
    <property type="match status" value="1"/>
</dbReference>
<dbReference type="Proteomes" id="UP001165079">
    <property type="component" value="Unassembled WGS sequence"/>
</dbReference>
<dbReference type="CDD" id="cd04301">
    <property type="entry name" value="NAT_SF"/>
    <property type="match status" value="1"/>
</dbReference>
<accession>A0A9W6SMP7</accession>
<dbReference type="GO" id="GO:0016747">
    <property type="term" value="F:acyltransferase activity, transferring groups other than amino-acyl groups"/>
    <property type="evidence" value="ECO:0007669"/>
    <property type="project" value="InterPro"/>
</dbReference>